<evidence type="ECO:0000256" key="3">
    <source>
        <dbReference type="ARBA" id="ARBA00008940"/>
    </source>
</evidence>
<evidence type="ECO:0000313" key="10">
    <source>
        <dbReference type="EMBL" id="KAG0567350.1"/>
    </source>
</evidence>
<feature type="compositionally biased region" description="Basic and acidic residues" evidence="7">
    <location>
        <begin position="216"/>
        <end position="258"/>
    </location>
</feature>
<evidence type="ECO:0000256" key="5">
    <source>
        <dbReference type="ARBA" id="ARBA00023242"/>
    </source>
</evidence>
<dbReference type="Pfam" id="PF13324">
    <property type="entry name" value="GCIP_N"/>
    <property type="match status" value="1"/>
</dbReference>
<reference evidence="10" key="1">
    <citation type="submission" date="2020-06" db="EMBL/GenBank/DDBJ databases">
        <title>WGS assembly of Ceratodon purpureus strain R40.</title>
        <authorList>
            <person name="Carey S.B."/>
            <person name="Jenkins J."/>
            <person name="Shu S."/>
            <person name="Lovell J.T."/>
            <person name="Sreedasyam A."/>
            <person name="Maumus F."/>
            <person name="Tiley G.P."/>
            <person name="Fernandez-Pozo N."/>
            <person name="Barry K."/>
            <person name="Chen C."/>
            <person name="Wang M."/>
            <person name="Lipzen A."/>
            <person name="Daum C."/>
            <person name="Saski C.A."/>
            <person name="Payton A.C."/>
            <person name="Mcbreen J.C."/>
            <person name="Conrad R.E."/>
            <person name="Kollar L.M."/>
            <person name="Olsson S."/>
            <person name="Huttunen S."/>
            <person name="Landis J.B."/>
            <person name="Wickett N.J."/>
            <person name="Johnson M.G."/>
            <person name="Rensing S.A."/>
            <person name="Grimwood J."/>
            <person name="Schmutz J."/>
            <person name="Mcdaniel S.F."/>
        </authorList>
    </citation>
    <scope>NUCLEOTIDE SEQUENCE</scope>
    <source>
        <strain evidence="10">R40</strain>
    </source>
</reference>
<dbReference type="Gene3D" id="1.20.1420.10">
    <property type="entry name" value="Talin, central domain"/>
    <property type="match status" value="1"/>
</dbReference>
<dbReference type="AlphaFoldDB" id="A0A8T0H7X6"/>
<feature type="domain" description="Cyclin-D1-binding protein 1-like C-terminal" evidence="9">
    <location>
        <begin position="310"/>
        <end position="401"/>
    </location>
</feature>
<dbReference type="GO" id="GO:0005737">
    <property type="term" value="C:cytoplasm"/>
    <property type="evidence" value="ECO:0007669"/>
    <property type="project" value="UniProtKB-SubCell"/>
</dbReference>
<dbReference type="PANTHER" id="PTHR15492">
    <property type="entry name" value="CYCLIN D1-BINDING PROTEIN 1"/>
    <property type="match status" value="1"/>
</dbReference>
<feature type="compositionally biased region" description="Basic residues" evidence="7">
    <location>
        <begin position="259"/>
        <end position="283"/>
    </location>
</feature>
<gene>
    <name evidence="10" type="ORF">KC19_7G128300</name>
</gene>
<organism evidence="10 11">
    <name type="scientific">Ceratodon purpureus</name>
    <name type="common">Fire moss</name>
    <name type="synonym">Dicranum purpureum</name>
    <dbReference type="NCBI Taxonomy" id="3225"/>
    <lineage>
        <taxon>Eukaryota</taxon>
        <taxon>Viridiplantae</taxon>
        <taxon>Streptophyta</taxon>
        <taxon>Embryophyta</taxon>
        <taxon>Bryophyta</taxon>
        <taxon>Bryophytina</taxon>
        <taxon>Bryopsida</taxon>
        <taxon>Dicranidae</taxon>
        <taxon>Pseudoditrichales</taxon>
        <taxon>Ditrichaceae</taxon>
        <taxon>Ceratodon</taxon>
    </lineage>
</organism>
<keyword evidence="11" id="KW-1185">Reference proteome</keyword>
<evidence type="ECO:0000259" key="8">
    <source>
        <dbReference type="Pfam" id="PF13324"/>
    </source>
</evidence>
<accession>A0A8T0H7X6</accession>
<dbReference type="InterPro" id="IPR026907">
    <property type="entry name" value="GCIP-like"/>
</dbReference>
<keyword evidence="4" id="KW-0963">Cytoplasm</keyword>
<evidence type="ECO:0000256" key="4">
    <source>
        <dbReference type="ARBA" id="ARBA00022490"/>
    </source>
</evidence>
<evidence type="ECO:0000256" key="7">
    <source>
        <dbReference type="SAM" id="MobiDB-lite"/>
    </source>
</evidence>
<dbReference type="PANTHER" id="PTHR15492:SF1">
    <property type="entry name" value="CYCLIN-D1-BINDING PROTEIN 1"/>
    <property type="match status" value="1"/>
</dbReference>
<feature type="domain" description="Cyclin-D1-binding protein 1-like N-terminal" evidence="8">
    <location>
        <begin position="45"/>
        <end position="189"/>
    </location>
</feature>
<dbReference type="EMBL" id="CM026428">
    <property type="protein sequence ID" value="KAG0567350.1"/>
    <property type="molecule type" value="Genomic_DNA"/>
</dbReference>
<evidence type="ECO:0000313" key="11">
    <source>
        <dbReference type="Proteomes" id="UP000822688"/>
    </source>
</evidence>
<name>A0A8T0H7X6_CERPU</name>
<proteinExistence type="inferred from homology"/>
<keyword evidence="5" id="KW-0539">Nucleus</keyword>
<dbReference type="InterPro" id="IPR049318">
    <property type="entry name" value="GCIP_C"/>
</dbReference>
<comment type="subcellular location">
    <subcellularLocation>
        <location evidence="2">Cytoplasm</location>
    </subcellularLocation>
    <subcellularLocation>
        <location evidence="1">Nucleus</location>
    </subcellularLocation>
</comment>
<dbReference type="InterPro" id="IPR049317">
    <property type="entry name" value="GCIP-like_N"/>
</dbReference>
<sequence length="443" mass="47177">MGKLQKGRVADLSRILQRVTASLNEAFLLLNEAAPAGSVKGDWSEVKKAADLVSKNSTTIGLLWTQGPKVDEAAEAMKTFADSLQGLILLCHGYTVGAGPTLALTIRNAVKAVLDAGLSLLARVVSFSVKGSAKEEREAALPALVGCVWEACNAMKKTPFTNRAAIGRSLAQVATSVKDVLREIGDMREGKPADQADDCGCGHSHDETVASASHSHSHDHGHGPCGHDHGHDHDHDHSGHLHTHDHSDHGQCGHDHSHGGHSHSGHGHSHAPVHAHGHSHGHNHGPSGHSHAHYPGHEDCGHDHGDESVESLEFNDELSPEEMEVADATKGVITSVLDFVKQLLYVAADPQQGNDESSTLYLENVLKHCKSLGVEVDEFGASLYPPQEINQLRDRITKSDALMESIKEEVKAAKGSVPEALDAASETVRNAQAELKQCLGGLL</sequence>
<evidence type="ECO:0000256" key="1">
    <source>
        <dbReference type="ARBA" id="ARBA00004123"/>
    </source>
</evidence>
<comment type="caution">
    <text evidence="10">The sequence shown here is derived from an EMBL/GenBank/DDBJ whole genome shotgun (WGS) entry which is preliminary data.</text>
</comment>
<comment type="similarity">
    <text evidence="3">Belongs to the CCNDBP1 family.</text>
</comment>
<protein>
    <submittedName>
        <fullName evidence="10">Uncharacterized protein</fullName>
    </submittedName>
</protein>
<dbReference type="Pfam" id="PF20936">
    <property type="entry name" value="GCIP_C"/>
    <property type="match status" value="1"/>
</dbReference>
<evidence type="ECO:0000256" key="2">
    <source>
        <dbReference type="ARBA" id="ARBA00004496"/>
    </source>
</evidence>
<evidence type="ECO:0000259" key="9">
    <source>
        <dbReference type="Pfam" id="PF20936"/>
    </source>
</evidence>
<dbReference type="Gene3D" id="1.20.1410.10">
    <property type="entry name" value="I/LWEQ domain"/>
    <property type="match status" value="1"/>
</dbReference>
<dbReference type="GO" id="GO:0005634">
    <property type="term" value="C:nucleus"/>
    <property type="evidence" value="ECO:0007669"/>
    <property type="project" value="UniProtKB-SubCell"/>
</dbReference>
<keyword evidence="6" id="KW-0131">Cell cycle</keyword>
<feature type="compositionally biased region" description="Basic and acidic residues" evidence="7">
    <location>
        <begin position="295"/>
        <end position="307"/>
    </location>
</feature>
<dbReference type="Proteomes" id="UP000822688">
    <property type="component" value="Chromosome 7"/>
</dbReference>
<evidence type="ECO:0000256" key="6">
    <source>
        <dbReference type="ARBA" id="ARBA00023306"/>
    </source>
</evidence>
<feature type="region of interest" description="Disordered" evidence="7">
    <location>
        <begin position="186"/>
        <end position="311"/>
    </location>
</feature>